<name>A0A158QC89_HYMDI</name>
<evidence type="ECO:0000313" key="13">
    <source>
        <dbReference type="EMBL" id="VDL18590.1"/>
    </source>
</evidence>
<proteinExistence type="inferred from homology"/>
<dbReference type="InterPro" id="IPR050117">
    <property type="entry name" value="MAPK"/>
</dbReference>
<keyword evidence="4 9" id="KW-0547">Nucleotide-binding</keyword>
<keyword evidence="6 9" id="KW-0067">ATP-binding</keyword>
<sequence>MDHELEQHVCKHFDIIRRIGKGAYGIVWKAKYKKRDMTVALKKIFDAFRNKTDAQRTFREIIFLKEFAGHPNIIRLLGLLKAKNDKDIYLIFEYMESDLHKLIKRGNILRNVHKKYIIYQILKAVKYIHSADVIHRDLKPSNILVDSDCNAKVCDFGLTRSLARINGQKDREMDNPELTEYVATRWYRAPEILLSSTHYTKGVDMWSIGCILAEMFIGKALFPGTSTLNQLEKIMSVGPKPTREDVECLRSDYGASILDQPTTVRRRLEDVITTVPESSALDLIQHFLHLNPNKRLTAAQALEHPYVAQ</sequence>
<dbReference type="Proteomes" id="UP000274504">
    <property type="component" value="Unassembled WGS sequence"/>
</dbReference>
<reference evidence="13 14" key="2">
    <citation type="submission" date="2018-11" db="EMBL/GenBank/DDBJ databases">
        <authorList>
            <consortium name="Pathogen Informatics"/>
        </authorList>
    </citation>
    <scope>NUCLEOTIDE SEQUENCE [LARGE SCALE GENOMIC DNA]</scope>
</reference>
<keyword evidence="11" id="KW-0460">Magnesium</keyword>
<dbReference type="Pfam" id="PF00069">
    <property type="entry name" value="Pkinase"/>
    <property type="match status" value="1"/>
</dbReference>
<comment type="catalytic activity">
    <reaction evidence="7 11">
        <text>L-threonyl-[protein] + ATP = O-phospho-L-threonyl-[protein] + ADP + H(+)</text>
        <dbReference type="Rhea" id="RHEA:46608"/>
        <dbReference type="Rhea" id="RHEA-COMP:11060"/>
        <dbReference type="Rhea" id="RHEA-COMP:11605"/>
        <dbReference type="ChEBI" id="CHEBI:15378"/>
        <dbReference type="ChEBI" id="CHEBI:30013"/>
        <dbReference type="ChEBI" id="CHEBI:30616"/>
        <dbReference type="ChEBI" id="CHEBI:61977"/>
        <dbReference type="ChEBI" id="CHEBI:456216"/>
        <dbReference type="EC" id="2.7.11.24"/>
    </reaction>
</comment>
<reference evidence="15" key="1">
    <citation type="submission" date="2016-04" db="UniProtKB">
        <authorList>
            <consortium name="WormBaseParasite"/>
        </authorList>
    </citation>
    <scope>IDENTIFICATION</scope>
</reference>
<dbReference type="Gene3D" id="3.30.200.20">
    <property type="entry name" value="Phosphorylase Kinase, domain 1"/>
    <property type="match status" value="1"/>
</dbReference>
<dbReference type="PANTHER" id="PTHR24055">
    <property type="entry name" value="MITOGEN-ACTIVATED PROTEIN KINASE"/>
    <property type="match status" value="1"/>
</dbReference>
<evidence type="ECO:0000256" key="3">
    <source>
        <dbReference type="ARBA" id="ARBA00022679"/>
    </source>
</evidence>
<dbReference type="InterPro" id="IPR017441">
    <property type="entry name" value="Protein_kinase_ATP_BS"/>
</dbReference>
<evidence type="ECO:0000256" key="10">
    <source>
        <dbReference type="RuleBase" id="RU000304"/>
    </source>
</evidence>
<evidence type="ECO:0000259" key="12">
    <source>
        <dbReference type="PROSITE" id="PS50011"/>
    </source>
</evidence>
<feature type="domain" description="Protein kinase" evidence="12">
    <location>
        <begin position="13"/>
        <end position="307"/>
    </location>
</feature>
<organism evidence="15">
    <name type="scientific">Hymenolepis diminuta</name>
    <name type="common">Rat tapeworm</name>
    <dbReference type="NCBI Taxonomy" id="6216"/>
    <lineage>
        <taxon>Eukaryota</taxon>
        <taxon>Metazoa</taxon>
        <taxon>Spiralia</taxon>
        <taxon>Lophotrochozoa</taxon>
        <taxon>Platyhelminthes</taxon>
        <taxon>Cestoda</taxon>
        <taxon>Eucestoda</taxon>
        <taxon>Cyclophyllidea</taxon>
        <taxon>Hymenolepididae</taxon>
        <taxon>Hymenolepis</taxon>
    </lineage>
</organism>
<dbReference type="FunFam" id="1.10.510.10:FF:000238">
    <property type="entry name" value="Mitogen-activated protein kinase"/>
    <property type="match status" value="1"/>
</dbReference>
<dbReference type="InterPro" id="IPR003527">
    <property type="entry name" value="MAP_kinase_CS"/>
</dbReference>
<evidence type="ECO:0000256" key="1">
    <source>
        <dbReference type="ARBA" id="ARBA00012411"/>
    </source>
</evidence>
<evidence type="ECO:0000256" key="9">
    <source>
        <dbReference type="PROSITE-ProRule" id="PRU10141"/>
    </source>
</evidence>
<keyword evidence="2 10" id="KW-0723">Serine/threonine-protein kinase</keyword>
<dbReference type="GO" id="GO:0005524">
    <property type="term" value="F:ATP binding"/>
    <property type="evidence" value="ECO:0007669"/>
    <property type="project" value="UniProtKB-UniRule"/>
</dbReference>
<gene>
    <name evidence="13" type="ORF">HDID_LOCUS1129</name>
</gene>
<evidence type="ECO:0000256" key="8">
    <source>
        <dbReference type="ARBA" id="ARBA00048312"/>
    </source>
</evidence>
<dbReference type="PROSITE" id="PS00107">
    <property type="entry name" value="PROTEIN_KINASE_ATP"/>
    <property type="match status" value="1"/>
</dbReference>
<evidence type="ECO:0000256" key="5">
    <source>
        <dbReference type="ARBA" id="ARBA00022777"/>
    </source>
</evidence>
<dbReference type="SMART" id="SM00220">
    <property type="entry name" value="S_TKc"/>
    <property type="match status" value="1"/>
</dbReference>
<dbReference type="WBParaSite" id="HDID_0000112801-mRNA-1">
    <property type="protein sequence ID" value="HDID_0000112801-mRNA-1"/>
    <property type="gene ID" value="HDID_0000112801"/>
</dbReference>
<comment type="activity regulation">
    <text evidence="11">Activated by threonine and tyrosine phosphorylation.</text>
</comment>
<evidence type="ECO:0000256" key="4">
    <source>
        <dbReference type="ARBA" id="ARBA00022741"/>
    </source>
</evidence>
<evidence type="ECO:0000313" key="14">
    <source>
        <dbReference type="Proteomes" id="UP000274504"/>
    </source>
</evidence>
<dbReference type="PROSITE" id="PS50011">
    <property type="entry name" value="PROTEIN_KINASE_DOM"/>
    <property type="match status" value="1"/>
</dbReference>
<dbReference type="GO" id="GO:0004707">
    <property type="term" value="F:MAP kinase activity"/>
    <property type="evidence" value="ECO:0007669"/>
    <property type="project" value="UniProtKB-EC"/>
</dbReference>
<dbReference type="FunFam" id="3.30.200.20:FF:000166">
    <property type="entry name" value="Mitogen-activated protein kinase"/>
    <property type="match status" value="1"/>
</dbReference>
<protein>
    <recommendedName>
        <fullName evidence="1 11">Mitogen-activated protein kinase</fullName>
        <ecNumber evidence="1 11">2.7.11.24</ecNumber>
    </recommendedName>
</protein>
<accession>A0A158QC89</accession>
<evidence type="ECO:0000256" key="11">
    <source>
        <dbReference type="RuleBase" id="RU361165"/>
    </source>
</evidence>
<comment type="similarity">
    <text evidence="11">Belongs to the protein kinase superfamily. Ser/Thr protein kinase family. MAP kinase subfamily.</text>
</comment>
<feature type="binding site" evidence="9">
    <location>
        <position position="42"/>
    </location>
    <ligand>
        <name>ATP</name>
        <dbReference type="ChEBI" id="CHEBI:30616"/>
    </ligand>
</feature>
<dbReference type="STRING" id="6216.A0A158QC89"/>
<dbReference type="OrthoDB" id="192887at2759"/>
<evidence type="ECO:0000256" key="2">
    <source>
        <dbReference type="ARBA" id="ARBA00022527"/>
    </source>
</evidence>
<dbReference type="EMBL" id="UYSG01000192">
    <property type="protein sequence ID" value="VDL18590.1"/>
    <property type="molecule type" value="Genomic_DNA"/>
</dbReference>
<dbReference type="InterPro" id="IPR000719">
    <property type="entry name" value="Prot_kinase_dom"/>
</dbReference>
<dbReference type="EC" id="2.7.11.24" evidence="1 11"/>
<evidence type="ECO:0000313" key="15">
    <source>
        <dbReference type="WBParaSite" id="HDID_0000112801-mRNA-1"/>
    </source>
</evidence>
<dbReference type="InterPro" id="IPR008271">
    <property type="entry name" value="Ser/Thr_kinase_AS"/>
</dbReference>
<evidence type="ECO:0000256" key="7">
    <source>
        <dbReference type="ARBA" id="ARBA00047592"/>
    </source>
</evidence>
<keyword evidence="5 11" id="KW-0418">Kinase</keyword>
<comment type="catalytic activity">
    <reaction evidence="8">
        <text>L-seryl-[protein] + ATP = O-phospho-L-seryl-[protein] + ADP + H(+)</text>
        <dbReference type="Rhea" id="RHEA:17989"/>
        <dbReference type="Rhea" id="RHEA-COMP:9863"/>
        <dbReference type="Rhea" id="RHEA-COMP:11604"/>
        <dbReference type="ChEBI" id="CHEBI:15378"/>
        <dbReference type="ChEBI" id="CHEBI:29999"/>
        <dbReference type="ChEBI" id="CHEBI:30616"/>
        <dbReference type="ChEBI" id="CHEBI:83421"/>
        <dbReference type="ChEBI" id="CHEBI:456216"/>
        <dbReference type="EC" id="2.7.11.24"/>
    </reaction>
</comment>
<dbReference type="InterPro" id="IPR011009">
    <property type="entry name" value="Kinase-like_dom_sf"/>
</dbReference>
<comment type="cofactor">
    <cofactor evidence="11">
        <name>Mg(2+)</name>
        <dbReference type="ChEBI" id="CHEBI:18420"/>
    </cofactor>
</comment>
<keyword evidence="3 11" id="KW-0808">Transferase</keyword>
<dbReference type="Gene3D" id="1.10.510.10">
    <property type="entry name" value="Transferase(Phosphotransferase) domain 1"/>
    <property type="match status" value="1"/>
</dbReference>
<evidence type="ECO:0000256" key="6">
    <source>
        <dbReference type="ARBA" id="ARBA00022840"/>
    </source>
</evidence>
<dbReference type="PROSITE" id="PS01351">
    <property type="entry name" value="MAPK"/>
    <property type="match status" value="1"/>
</dbReference>
<dbReference type="SUPFAM" id="SSF56112">
    <property type="entry name" value="Protein kinase-like (PK-like)"/>
    <property type="match status" value="1"/>
</dbReference>
<dbReference type="AlphaFoldDB" id="A0A158QC89"/>
<dbReference type="PROSITE" id="PS00108">
    <property type="entry name" value="PROTEIN_KINASE_ST"/>
    <property type="match status" value="1"/>
</dbReference>